<reference evidence="3 4" key="1">
    <citation type="submission" date="2017-06" db="EMBL/GenBank/DDBJ databases">
        <title>Draft genome sequence of a variant of Elsinoe murrayae.</title>
        <authorList>
            <person name="Cheng Q."/>
        </authorList>
    </citation>
    <scope>NUCLEOTIDE SEQUENCE [LARGE SCALE GENOMIC DNA]</scope>
    <source>
        <strain evidence="3 4">CQ-2017a</strain>
    </source>
</reference>
<protein>
    <recommendedName>
        <fullName evidence="5">Galactose oxidase</fullName>
    </recommendedName>
</protein>
<keyword evidence="4" id="KW-1185">Reference proteome</keyword>
<dbReference type="OrthoDB" id="10250130at2759"/>
<comment type="caution">
    <text evidence="3">The sequence shown here is derived from an EMBL/GenBank/DDBJ whole genome shotgun (WGS) entry which is preliminary data.</text>
</comment>
<sequence length="339" mass="35768">MAALTITWTKVCDAAILQRSSHTLTLHDSKVYIFGGELLPRQPRDNTIHTIDLATASPSPTSLPLSTTSSNPVPRVGHATALLNSTIHLFSGRGGPSMSPLPDTTPGSLYTLSLTPEPLPSWTLVPPSAASPSPSPRSYHAFTSNGTDTLYLHAGCPSSGRLSDFWSFHVPTATWTSLPPAPGKPRGGTSIAFAQGRVYRFGGFDGTVEVGGAIDYFDVAAGRWETRTFAPDGKEGPGPRSVAALLPVVVGGRTVLLSLFGEGEASALGHEGAGTFWGDVWGWDVREEKWEMVEQSGEGPGARGWFAAGSEGQGGVVQGGLVEGNERKGDLWRFKIEAS</sequence>
<dbReference type="InParanoid" id="A0A2K1R3K7"/>
<proteinExistence type="predicted"/>
<evidence type="ECO:0000313" key="3">
    <source>
        <dbReference type="EMBL" id="PNS21875.1"/>
    </source>
</evidence>
<organism evidence="3 4">
    <name type="scientific">Sphaceloma murrayae</name>
    <dbReference type="NCBI Taxonomy" id="2082308"/>
    <lineage>
        <taxon>Eukaryota</taxon>
        <taxon>Fungi</taxon>
        <taxon>Dikarya</taxon>
        <taxon>Ascomycota</taxon>
        <taxon>Pezizomycotina</taxon>
        <taxon>Dothideomycetes</taxon>
        <taxon>Dothideomycetidae</taxon>
        <taxon>Myriangiales</taxon>
        <taxon>Elsinoaceae</taxon>
        <taxon>Sphaceloma</taxon>
    </lineage>
</organism>
<dbReference type="Proteomes" id="UP000243797">
    <property type="component" value="Unassembled WGS sequence"/>
</dbReference>
<gene>
    <name evidence="3" type="ORF">CAC42_473</name>
</gene>
<dbReference type="PANTHER" id="PTHR47435">
    <property type="entry name" value="KELCH REPEAT PROTEIN (AFU_ORTHOLOGUE AFUA_5G12780)"/>
    <property type="match status" value="1"/>
</dbReference>
<accession>A0A2K1R3K7</accession>
<name>A0A2K1R3K7_9PEZI</name>
<evidence type="ECO:0000313" key="4">
    <source>
        <dbReference type="Proteomes" id="UP000243797"/>
    </source>
</evidence>
<dbReference type="STRING" id="2082308.A0A2K1R3K7"/>
<dbReference type="EMBL" id="NKHZ01000001">
    <property type="protein sequence ID" value="PNS21875.1"/>
    <property type="molecule type" value="Genomic_DNA"/>
</dbReference>
<evidence type="ECO:0000256" key="2">
    <source>
        <dbReference type="ARBA" id="ARBA00023004"/>
    </source>
</evidence>
<dbReference type="Pfam" id="PF24681">
    <property type="entry name" value="Kelch_KLHDC2_KLHL20_DRC7"/>
    <property type="match status" value="1"/>
</dbReference>
<dbReference type="PANTHER" id="PTHR47435:SF4">
    <property type="entry name" value="KELCH REPEAT PROTEIN (AFU_ORTHOLOGUE AFUA_5G12780)"/>
    <property type="match status" value="1"/>
</dbReference>
<dbReference type="GO" id="GO:0019760">
    <property type="term" value="P:glucosinolate metabolic process"/>
    <property type="evidence" value="ECO:0007669"/>
    <property type="project" value="UniProtKB-ARBA"/>
</dbReference>
<dbReference type="InterPro" id="IPR015915">
    <property type="entry name" value="Kelch-typ_b-propeller"/>
</dbReference>
<keyword evidence="1" id="KW-0677">Repeat</keyword>
<evidence type="ECO:0008006" key="5">
    <source>
        <dbReference type="Google" id="ProtNLM"/>
    </source>
</evidence>
<dbReference type="SUPFAM" id="SSF117281">
    <property type="entry name" value="Kelch motif"/>
    <property type="match status" value="1"/>
</dbReference>
<keyword evidence="2" id="KW-0408">Iron</keyword>
<evidence type="ECO:0000256" key="1">
    <source>
        <dbReference type="ARBA" id="ARBA00022737"/>
    </source>
</evidence>
<dbReference type="Gene3D" id="2.120.10.80">
    <property type="entry name" value="Kelch-type beta propeller"/>
    <property type="match status" value="2"/>
</dbReference>
<dbReference type="AlphaFoldDB" id="A0A2K1R3K7"/>